<evidence type="ECO:0000313" key="1">
    <source>
        <dbReference type="EMBL" id="ACB77729.1"/>
    </source>
</evidence>
<dbReference type="EMBL" id="CP001032">
    <property type="protein sequence ID" value="ACB77729.1"/>
    <property type="molecule type" value="Genomic_DNA"/>
</dbReference>
<dbReference type="KEGG" id="ote:Oter_4458"/>
<organism evidence="1 2">
    <name type="scientific">Opitutus terrae (strain DSM 11246 / JCM 15787 / PB90-1)</name>
    <dbReference type="NCBI Taxonomy" id="452637"/>
    <lineage>
        <taxon>Bacteria</taxon>
        <taxon>Pseudomonadati</taxon>
        <taxon>Verrucomicrobiota</taxon>
        <taxon>Opitutia</taxon>
        <taxon>Opitutales</taxon>
        <taxon>Opitutaceae</taxon>
        <taxon>Opitutus</taxon>
    </lineage>
</organism>
<sequence length="128" mass="14211">MSDLSTAVTLHSSRRTTLADGLLIDATQGDLASISREHFPDHHLAMTSAVFVLIEQSVESGEVSEFAGIWHDILWMSRICPVRTLPGGHTFEVGIRDSAHLRWHELRILFHGGDYGEPCATIMLSEED</sequence>
<proteinExistence type="predicted"/>
<dbReference type="OrthoDB" id="196653at2"/>
<dbReference type="RefSeq" id="WP_012377243.1">
    <property type="nucleotide sequence ID" value="NC_010571.1"/>
</dbReference>
<dbReference type="AlphaFoldDB" id="B1ZQ10"/>
<reference evidence="1 2" key="1">
    <citation type="journal article" date="2011" name="J. Bacteriol.">
        <title>Genome sequence of the verrucomicrobium Opitutus terrae PB90-1, an abundant inhabitant of rice paddy soil ecosystems.</title>
        <authorList>
            <person name="van Passel M.W."/>
            <person name="Kant R."/>
            <person name="Palva A."/>
            <person name="Copeland A."/>
            <person name="Lucas S."/>
            <person name="Lapidus A."/>
            <person name="Glavina del Rio T."/>
            <person name="Pitluck S."/>
            <person name="Goltsman E."/>
            <person name="Clum A."/>
            <person name="Sun H."/>
            <person name="Schmutz J."/>
            <person name="Larimer F.W."/>
            <person name="Land M.L."/>
            <person name="Hauser L."/>
            <person name="Kyrpides N."/>
            <person name="Mikhailova N."/>
            <person name="Richardson P.P."/>
            <person name="Janssen P.H."/>
            <person name="de Vos W.M."/>
            <person name="Smidt H."/>
        </authorList>
    </citation>
    <scope>NUCLEOTIDE SEQUENCE [LARGE SCALE GENOMIC DNA]</scope>
    <source>
        <strain evidence="2">DSM 11246 / JCM 15787 / PB90-1</strain>
    </source>
</reference>
<evidence type="ECO:0000313" key="2">
    <source>
        <dbReference type="Proteomes" id="UP000007013"/>
    </source>
</evidence>
<dbReference type="STRING" id="452637.Oter_4458"/>
<protein>
    <submittedName>
        <fullName evidence="1">Uncharacterized protein</fullName>
    </submittedName>
</protein>
<dbReference type="Proteomes" id="UP000007013">
    <property type="component" value="Chromosome"/>
</dbReference>
<dbReference type="HOGENOM" id="CLU_144048_1_0_0"/>
<gene>
    <name evidence="1" type="ordered locus">Oter_4458</name>
</gene>
<keyword evidence="2" id="KW-1185">Reference proteome</keyword>
<name>B1ZQ10_OPITP</name>
<accession>B1ZQ10</accession>